<proteinExistence type="predicted"/>
<dbReference type="SUPFAM" id="SSF81383">
    <property type="entry name" value="F-box domain"/>
    <property type="match status" value="1"/>
</dbReference>
<dbReference type="InterPro" id="IPR036047">
    <property type="entry name" value="F-box-like_dom_sf"/>
</dbReference>
<dbReference type="EMBL" id="CAIIXF020000001">
    <property type="protein sequence ID" value="CAH1772364.1"/>
    <property type="molecule type" value="Genomic_DNA"/>
</dbReference>
<feature type="region of interest" description="Disordered" evidence="1">
    <location>
        <begin position="1"/>
        <end position="185"/>
    </location>
</feature>
<dbReference type="AlphaFoldDB" id="A0A8J1UUI4"/>
<feature type="compositionally biased region" description="Polar residues" evidence="1">
    <location>
        <begin position="115"/>
        <end position="150"/>
    </location>
</feature>
<dbReference type="Proteomes" id="UP000749559">
    <property type="component" value="Unassembled WGS sequence"/>
</dbReference>
<evidence type="ECO:0000313" key="2">
    <source>
        <dbReference type="EMBL" id="CAH1772364.1"/>
    </source>
</evidence>
<feature type="compositionally biased region" description="Polar residues" evidence="1">
    <location>
        <begin position="60"/>
        <end position="73"/>
    </location>
</feature>
<comment type="caution">
    <text evidence="2">The sequence shown here is derived from an EMBL/GenBank/DDBJ whole genome shotgun (WGS) entry which is preliminary data.</text>
</comment>
<evidence type="ECO:0000256" key="1">
    <source>
        <dbReference type="SAM" id="MobiDB-lite"/>
    </source>
</evidence>
<name>A0A8J1UUI4_OWEFU</name>
<keyword evidence="3" id="KW-1185">Reference proteome</keyword>
<organism evidence="2 3">
    <name type="scientific">Owenia fusiformis</name>
    <name type="common">Polychaete worm</name>
    <dbReference type="NCBI Taxonomy" id="6347"/>
    <lineage>
        <taxon>Eukaryota</taxon>
        <taxon>Metazoa</taxon>
        <taxon>Spiralia</taxon>
        <taxon>Lophotrochozoa</taxon>
        <taxon>Annelida</taxon>
        <taxon>Polychaeta</taxon>
        <taxon>Sedentaria</taxon>
        <taxon>Canalipalpata</taxon>
        <taxon>Sabellida</taxon>
        <taxon>Oweniida</taxon>
        <taxon>Oweniidae</taxon>
        <taxon>Owenia</taxon>
    </lineage>
</organism>
<sequence length="448" mass="49989">MSSKYQRPNDGFKNKTVLSKEIANDPDETPPKSVSVDRPPNKPPKSAGQNTNTKTKKGMSPTSALRMESQNSPQKPPMSAARRGSQNTPPKATSAGVKRASQSTPPRRVDASGTPPKSTNKRGTNGTPPNGVNRGDQNTTPTSIKESQLIKSTKKKANASSALVGKTPKSTKETNLNPKESDKTTLRGNERVLKCKFLLQDILLYVDPVNIGKCSMVCKLWKTYLSRKEQKFWYKWAQYNFDVRPGMLTGCLDDWSHGCRFLQKQVNTSKQRTVFTCVPSRWNCGIIVPNTFVPYGFDPNPDIDYMSLATAVHKLTTLLHKSQLVEAKCVADGNERDSDIEVVLMPWKGKKLPKPLDVLSMLHVSDDVIKSASDSETIHIEPDDPEDLEESFLVEDIEERDAYYEWLAKIFKTSFSFQAGEDVLSHRMHFFLTRINSEYIGGLIAATT</sequence>
<dbReference type="Pfam" id="PF00646">
    <property type="entry name" value="F-box"/>
    <property type="match status" value="1"/>
</dbReference>
<reference evidence="2" key="1">
    <citation type="submission" date="2022-03" db="EMBL/GenBank/DDBJ databases">
        <authorList>
            <person name="Martin C."/>
        </authorList>
    </citation>
    <scope>NUCLEOTIDE SEQUENCE</scope>
</reference>
<protein>
    <submittedName>
        <fullName evidence="2">Uncharacterized protein</fullName>
    </submittedName>
</protein>
<evidence type="ECO:0000313" key="3">
    <source>
        <dbReference type="Proteomes" id="UP000749559"/>
    </source>
</evidence>
<gene>
    <name evidence="2" type="ORF">OFUS_LOCUS136</name>
</gene>
<accession>A0A8J1UUI4</accession>
<dbReference type="InterPro" id="IPR001810">
    <property type="entry name" value="F-box_dom"/>
</dbReference>